<dbReference type="AlphaFoldDB" id="A0A099K871"/>
<proteinExistence type="predicted"/>
<evidence type="ECO:0000313" key="2">
    <source>
        <dbReference type="Proteomes" id="UP000029868"/>
    </source>
</evidence>
<dbReference type="RefSeq" id="WP_033084650.1">
    <property type="nucleotide sequence ID" value="NZ_JQEC01000075.1"/>
</dbReference>
<name>A0A099K871_COLPS</name>
<reference evidence="1 2" key="1">
    <citation type="submission" date="2014-08" db="EMBL/GenBank/DDBJ databases">
        <title>Genomic and Phenotypic Diversity of Colwellia psychrerythraea strains from Disparate Marine Basins.</title>
        <authorList>
            <person name="Techtmann S.M."/>
            <person name="Stelling S.C."/>
            <person name="Utturkar S.M."/>
            <person name="Alshibli N."/>
            <person name="Harris A."/>
            <person name="Brown S.D."/>
            <person name="Hazen T.C."/>
        </authorList>
    </citation>
    <scope>NUCLEOTIDE SEQUENCE [LARGE SCALE GENOMIC DNA]</scope>
    <source>
        <strain evidence="1 2">GAB14E</strain>
    </source>
</reference>
<accession>A0A099K871</accession>
<evidence type="ECO:0000313" key="1">
    <source>
        <dbReference type="EMBL" id="KGJ86536.1"/>
    </source>
</evidence>
<organism evidence="1 2">
    <name type="scientific">Colwellia psychrerythraea</name>
    <name type="common">Vibrio psychroerythus</name>
    <dbReference type="NCBI Taxonomy" id="28229"/>
    <lineage>
        <taxon>Bacteria</taxon>
        <taxon>Pseudomonadati</taxon>
        <taxon>Pseudomonadota</taxon>
        <taxon>Gammaproteobacteria</taxon>
        <taxon>Alteromonadales</taxon>
        <taxon>Colwelliaceae</taxon>
        <taxon>Colwellia</taxon>
    </lineage>
</organism>
<dbReference type="PATRIC" id="fig|28229.3.peg.4757"/>
<gene>
    <name evidence="1" type="ORF">GAB14E_0809</name>
</gene>
<sequence length="124" mass="13696">MSTTDETFDMVANSEGKFIPNKITLNKALHQKVCLSVKDENTVVHCQFYIHLDGKSDPIGEPFVVSIDNSKTYNSSDYSDRTYYLVSKLDKSELTAIKPEQLQLVDGHLVGAGEGGSGRIIIDN</sequence>
<comment type="caution">
    <text evidence="1">The sequence shown here is derived from an EMBL/GenBank/DDBJ whole genome shotgun (WGS) entry which is preliminary data.</text>
</comment>
<protein>
    <submittedName>
        <fullName evidence="1">Uncharacterized protein</fullName>
    </submittedName>
</protein>
<dbReference type="Proteomes" id="UP000029868">
    <property type="component" value="Unassembled WGS sequence"/>
</dbReference>
<dbReference type="EMBL" id="JQEC01000075">
    <property type="protein sequence ID" value="KGJ86536.1"/>
    <property type="molecule type" value="Genomic_DNA"/>
</dbReference>